<keyword evidence="2" id="KW-1185">Reference proteome</keyword>
<sequence length="79" mass="8769">MKDLRVPQLRMVEHLRCDDIQFGLAIVKASKSQGSEGWTLPGCVFTRNRIEAYNVCKKMHNMIEAAGGIPLVAKAKRAA</sequence>
<gene>
    <name evidence="1" type="ORF">PNIG_a1498</name>
</gene>
<dbReference type="GeneID" id="300941317"/>
<dbReference type="EMBL" id="CP011036">
    <property type="protein sequence ID" value="ASM53648.1"/>
    <property type="molecule type" value="Genomic_DNA"/>
</dbReference>
<accession>A0AAC9UHE4</accession>
<dbReference type="Proteomes" id="UP000198329">
    <property type="component" value="Chromosome I"/>
</dbReference>
<evidence type="ECO:0000313" key="1">
    <source>
        <dbReference type="EMBL" id="ASM53648.1"/>
    </source>
</evidence>
<dbReference type="Pfam" id="PF07026">
    <property type="entry name" value="DUF1317"/>
    <property type="match status" value="1"/>
</dbReference>
<dbReference type="RefSeq" id="WP_089368043.1">
    <property type="nucleotide sequence ID" value="NZ_BJXZ01000002.1"/>
</dbReference>
<proteinExistence type="predicted"/>
<dbReference type="AlphaFoldDB" id="A0AAC9UHE4"/>
<evidence type="ECO:0000313" key="2">
    <source>
        <dbReference type="Proteomes" id="UP000198329"/>
    </source>
</evidence>
<reference evidence="1 2" key="1">
    <citation type="submission" date="2015-03" db="EMBL/GenBank/DDBJ databases">
        <authorList>
            <person name="Xie B.-B."/>
            <person name="Rong J.-C."/>
            <person name="Qin Q.-L."/>
            <person name="Zhang Y.-Z."/>
        </authorList>
    </citation>
    <scope>NUCLEOTIDE SEQUENCE [LARGE SCALE GENOMIC DNA]</scope>
    <source>
        <strain evidence="1 2">KMM 661</strain>
    </source>
</reference>
<protein>
    <submittedName>
        <fullName evidence="1">Uncharacterized protein</fullName>
    </submittedName>
</protein>
<dbReference type="KEGG" id="png:PNIG_a1498"/>
<organism evidence="1 2">
    <name type="scientific">Pseudoalteromonas nigrifaciens</name>
    <dbReference type="NCBI Taxonomy" id="28109"/>
    <lineage>
        <taxon>Bacteria</taxon>
        <taxon>Pseudomonadati</taxon>
        <taxon>Pseudomonadota</taxon>
        <taxon>Gammaproteobacteria</taxon>
        <taxon>Alteromonadales</taxon>
        <taxon>Pseudoalteromonadaceae</taxon>
        <taxon>Pseudoalteromonas</taxon>
    </lineage>
</organism>
<dbReference type="InterPro" id="IPR009750">
    <property type="entry name" value="DUF1317"/>
</dbReference>
<name>A0AAC9UHE4_9GAMM</name>